<feature type="domain" description="LIM zinc-binding" evidence="7">
    <location>
        <begin position="980"/>
        <end position="1040"/>
    </location>
</feature>
<evidence type="ECO:0000313" key="8">
    <source>
        <dbReference type="EMBL" id="KAG5450366.1"/>
    </source>
</evidence>
<dbReference type="OrthoDB" id="6240528at2759"/>
<keyword evidence="1 5" id="KW-0479">Metal-binding</keyword>
<dbReference type="GO" id="GO:0001725">
    <property type="term" value="C:stress fiber"/>
    <property type="evidence" value="ECO:0007669"/>
    <property type="project" value="TreeGrafter"/>
</dbReference>
<feature type="domain" description="LIM zinc-binding" evidence="7">
    <location>
        <begin position="594"/>
        <end position="655"/>
    </location>
</feature>
<dbReference type="GO" id="GO:0005925">
    <property type="term" value="C:focal adhesion"/>
    <property type="evidence" value="ECO:0007669"/>
    <property type="project" value="TreeGrafter"/>
</dbReference>
<dbReference type="Gene3D" id="2.10.110.10">
    <property type="entry name" value="Cysteine Rich Protein"/>
    <property type="match status" value="8"/>
</dbReference>
<feature type="region of interest" description="Disordered" evidence="6">
    <location>
        <begin position="1239"/>
        <end position="1277"/>
    </location>
</feature>
<dbReference type="PROSITE" id="PS50023">
    <property type="entry name" value="LIM_DOMAIN_2"/>
    <property type="match status" value="8"/>
</dbReference>
<dbReference type="PROSITE" id="PS00478">
    <property type="entry name" value="LIM_DOMAIN_1"/>
    <property type="match status" value="6"/>
</dbReference>
<dbReference type="PANTHER" id="PTHR24207:SF2">
    <property type="entry name" value="ZYX102 PROTEIN"/>
    <property type="match status" value="1"/>
</dbReference>
<comment type="caution">
    <text evidence="8">The sequence shown here is derived from an EMBL/GenBank/DDBJ whole genome shotgun (WGS) entry which is preliminary data.</text>
</comment>
<name>A0A8T1MNE1_CLOSI</name>
<feature type="region of interest" description="Disordered" evidence="6">
    <location>
        <begin position="655"/>
        <end position="685"/>
    </location>
</feature>
<keyword evidence="2" id="KW-0677">Repeat</keyword>
<reference evidence="8 9" key="2">
    <citation type="journal article" date="2021" name="Genomics">
        <title>High-quality reference genome for Clonorchis sinensis.</title>
        <authorList>
            <person name="Young N.D."/>
            <person name="Stroehlein A.J."/>
            <person name="Kinkar L."/>
            <person name="Wang T."/>
            <person name="Sohn W.M."/>
            <person name="Chang B.C.H."/>
            <person name="Kaur P."/>
            <person name="Weisz D."/>
            <person name="Dudchenko O."/>
            <person name="Aiden E.L."/>
            <person name="Korhonen P.K."/>
            <person name="Gasser R.B."/>
        </authorList>
    </citation>
    <scope>NUCLEOTIDE SEQUENCE [LARGE SCALE GENOMIC DNA]</scope>
    <source>
        <strain evidence="8">Cs-k2</strain>
    </source>
</reference>
<feature type="compositionally biased region" description="Basic and acidic residues" evidence="6">
    <location>
        <begin position="663"/>
        <end position="673"/>
    </location>
</feature>
<dbReference type="AlphaFoldDB" id="A0A8T1MNE1"/>
<feature type="non-terminal residue" evidence="8">
    <location>
        <position position="1"/>
    </location>
</feature>
<feature type="compositionally biased region" description="Basic and acidic residues" evidence="6">
    <location>
        <begin position="1254"/>
        <end position="1265"/>
    </location>
</feature>
<feature type="compositionally biased region" description="Polar residues" evidence="6">
    <location>
        <begin position="728"/>
        <end position="742"/>
    </location>
</feature>
<reference evidence="8 9" key="1">
    <citation type="journal article" date="2018" name="Biotechnol. Adv.">
        <title>Improved genomic resources and new bioinformatic workflow for the carcinogenic parasite Clonorchis sinensis: Biotechnological implications.</title>
        <authorList>
            <person name="Wang D."/>
            <person name="Korhonen P.K."/>
            <person name="Gasser R.B."/>
            <person name="Young N.D."/>
        </authorList>
    </citation>
    <scope>NUCLEOTIDE SEQUENCE [LARGE SCALE GENOMIC DNA]</scope>
    <source>
        <strain evidence="8">Cs-k2</strain>
    </source>
</reference>
<protein>
    <recommendedName>
        <fullName evidence="7">LIM zinc-binding domain-containing protein</fullName>
    </recommendedName>
</protein>
<feature type="domain" description="LIM zinc-binding" evidence="7">
    <location>
        <begin position="1070"/>
        <end position="1130"/>
    </location>
</feature>
<keyword evidence="9" id="KW-1185">Reference proteome</keyword>
<dbReference type="SUPFAM" id="SSF57716">
    <property type="entry name" value="Glucocorticoid receptor-like (DNA-binding domain)"/>
    <property type="match status" value="3"/>
</dbReference>
<accession>A0A8T1MNE1</accession>
<evidence type="ECO:0000256" key="5">
    <source>
        <dbReference type="PROSITE-ProRule" id="PRU00125"/>
    </source>
</evidence>
<dbReference type="CDD" id="cd08368">
    <property type="entry name" value="LIM"/>
    <property type="match status" value="4"/>
</dbReference>
<dbReference type="GO" id="GO:0098609">
    <property type="term" value="P:cell-cell adhesion"/>
    <property type="evidence" value="ECO:0007669"/>
    <property type="project" value="TreeGrafter"/>
</dbReference>
<evidence type="ECO:0000256" key="1">
    <source>
        <dbReference type="ARBA" id="ARBA00022723"/>
    </source>
</evidence>
<evidence type="ECO:0000256" key="3">
    <source>
        <dbReference type="ARBA" id="ARBA00022833"/>
    </source>
</evidence>
<dbReference type="InterPro" id="IPR001781">
    <property type="entry name" value="Znf_LIM"/>
</dbReference>
<dbReference type="Pfam" id="PF00412">
    <property type="entry name" value="LIM"/>
    <property type="match status" value="8"/>
</dbReference>
<dbReference type="EMBL" id="NIRI02000042">
    <property type="protein sequence ID" value="KAG5450366.1"/>
    <property type="molecule type" value="Genomic_DNA"/>
</dbReference>
<feature type="region of interest" description="Disordered" evidence="6">
    <location>
        <begin position="725"/>
        <end position="754"/>
    </location>
</feature>
<gene>
    <name evidence="8" type="ORF">CSKR_109403</name>
</gene>
<evidence type="ECO:0000256" key="2">
    <source>
        <dbReference type="ARBA" id="ARBA00022737"/>
    </source>
</evidence>
<feature type="region of interest" description="Disordered" evidence="6">
    <location>
        <begin position="867"/>
        <end position="904"/>
    </location>
</feature>
<evidence type="ECO:0000313" key="9">
    <source>
        <dbReference type="Proteomes" id="UP000286415"/>
    </source>
</evidence>
<feature type="domain" description="LIM zinc-binding" evidence="7">
    <location>
        <begin position="456"/>
        <end position="516"/>
    </location>
</feature>
<feature type="compositionally biased region" description="Polar residues" evidence="6">
    <location>
        <begin position="877"/>
        <end position="893"/>
    </location>
</feature>
<dbReference type="Proteomes" id="UP000286415">
    <property type="component" value="Unassembled WGS sequence"/>
</dbReference>
<feature type="domain" description="LIM zinc-binding" evidence="7">
    <location>
        <begin position="206"/>
        <end position="266"/>
    </location>
</feature>
<evidence type="ECO:0000256" key="6">
    <source>
        <dbReference type="SAM" id="MobiDB-lite"/>
    </source>
</evidence>
<keyword evidence="3 5" id="KW-0862">Zinc</keyword>
<feature type="domain" description="LIM zinc-binding" evidence="7">
    <location>
        <begin position="1156"/>
        <end position="1216"/>
    </location>
</feature>
<feature type="compositionally biased region" description="Polar residues" evidence="6">
    <location>
        <begin position="1267"/>
        <end position="1277"/>
    </location>
</feature>
<feature type="domain" description="LIM zinc-binding" evidence="7">
    <location>
        <begin position="795"/>
        <end position="855"/>
    </location>
</feature>
<keyword evidence="4 5" id="KW-0440">LIM domain</keyword>
<dbReference type="GO" id="GO:0046872">
    <property type="term" value="F:metal ion binding"/>
    <property type="evidence" value="ECO:0007669"/>
    <property type="project" value="UniProtKB-KW"/>
</dbReference>
<dbReference type="SMART" id="SM00132">
    <property type="entry name" value="LIM"/>
    <property type="match status" value="8"/>
</dbReference>
<evidence type="ECO:0000259" key="7">
    <source>
        <dbReference type="PROSITE" id="PS50023"/>
    </source>
</evidence>
<evidence type="ECO:0000256" key="4">
    <source>
        <dbReference type="ARBA" id="ARBA00023038"/>
    </source>
</evidence>
<organism evidence="8 9">
    <name type="scientific">Clonorchis sinensis</name>
    <name type="common">Chinese liver fluke</name>
    <dbReference type="NCBI Taxonomy" id="79923"/>
    <lineage>
        <taxon>Eukaryota</taxon>
        <taxon>Metazoa</taxon>
        <taxon>Spiralia</taxon>
        <taxon>Lophotrochozoa</taxon>
        <taxon>Platyhelminthes</taxon>
        <taxon>Trematoda</taxon>
        <taxon>Digenea</taxon>
        <taxon>Opisthorchiida</taxon>
        <taxon>Opisthorchiata</taxon>
        <taxon>Opisthorchiidae</taxon>
        <taxon>Clonorchis</taxon>
    </lineage>
</organism>
<proteinExistence type="predicted"/>
<sequence length="1277" mass="145494">RQYVPVVAIYRANEFVDCRIRAFTNQPQKFDELATVMEKAAMVDKELSGITPGPQVAPIRSEYSTIQNESGEMPLTGSVAVAEDHNGVYLVNRQTGGFSGANLPEPPQYAYHSPVLEDEQDFQHLTIEFGKPRHKDVQVSACVKNGRSSLTVATNPTISIDREHTHEKPLLDEDSPENSISEHHITVSIDRSHAESADQLPYEQSQRCFGCGRVAEDGDILEVLNGIFHRNCFRCQLCRRLLTLSDYTVQDGKPQCDLPCERSLGELGSTKMNGVHEIPSSHPDHTIFNPTAAVAMKPQSTKLDDGGSTADSFGSQSSHFYIPRDYCYVCGRVIEEDQSVHALDGVFHRNCFRCHNCQRLLTLDNCTVVNRKLHCDPFCATETQPPASLIYSVPKKMEHGSIHEPTRSALRDYRTEKTVPLSRHRFSAAEDERWRSEQPAEEPRALPRRSPIFNENVCGACGTTTFNTDNVVVNMVAYHRPCFRCRFCNRMLEPERYNIIDGEPCCQPNCEKYHPNYLARSYVRPAFHFQTSVPRPNHISFVKATPATSFKTPVQGSCEPPIIQNNLFLYRGSETTPTDERKGLRESLGSSAEKYCYSCGKLVYAAEQLHVMERYYHPSCFRCVMCNRVLDIVRYHSHEGRPYCLPHHRHVRYNRSSSAGSLRHSDSELDKSNIPENPPSVAETPPITDHVIVRTRTTRSPPPPLVTYKEYAKRHVGEQPMHVEMSYSRPTESTRQVKSQPASPRLTRSPRSVTVEPRELPIGVTHDWHPYPTSETIVTLRRSNESFRQRESDSQFCHSCSRMVDPKNKLVIAERVYHPDCARCRTCEIDIGKAAGKVFGGVLYCIPHYSKAVADYLEFRRRNTSEEFSDERRFGRQASSARMTPTDDTSAFNRSSSRISGRRPSKNAWSVYDMDLQPKHGSYNGSPRAISQDRINLTSAAPPLPIEQETTYVPMGKERKVDNNQMQVYANLNHPSQALGFCAVCGKSVFPTNYVPLADRLYHFYCLQCHTCGRNLSPWSYRELHGRPYCSKDYANAVNDQYAMKTAEETRATNWNDTDFIEMKLPLDKTRCYVCGQKSFATESLYVMDRVYHKRCFKCTACNGTLGVENYHSIDGQPYCKAHFRAILSAKGIEKIRDRLHDQAMEIAELQDQGSTICQNCHCPVRPRDCISVLQQYYHYNCFKCEKCGQVLNIGKFEMMQGKPYCPADFLALFGRPGRSSRQSLTNISEMVRERSIERQRSLERQRSYGRQQSLERERSLERQRSHQTQAYLVSAS</sequence>
<dbReference type="PANTHER" id="PTHR24207">
    <property type="entry name" value="ZYX102 PROTEIN"/>
    <property type="match status" value="1"/>
</dbReference>
<feature type="domain" description="LIM zinc-binding" evidence="7">
    <location>
        <begin position="325"/>
        <end position="386"/>
    </location>
</feature>
<dbReference type="CDD" id="cd09358">
    <property type="entry name" value="LIM_Mical_like"/>
    <property type="match status" value="1"/>
</dbReference>